<organism evidence="1 2">
    <name type="scientific">Tegillarca granosa</name>
    <name type="common">Malaysian cockle</name>
    <name type="synonym">Anadara granosa</name>
    <dbReference type="NCBI Taxonomy" id="220873"/>
    <lineage>
        <taxon>Eukaryota</taxon>
        <taxon>Metazoa</taxon>
        <taxon>Spiralia</taxon>
        <taxon>Lophotrochozoa</taxon>
        <taxon>Mollusca</taxon>
        <taxon>Bivalvia</taxon>
        <taxon>Autobranchia</taxon>
        <taxon>Pteriomorphia</taxon>
        <taxon>Arcoida</taxon>
        <taxon>Arcoidea</taxon>
        <taxon>Arcidae</taxon>
        <taxon>Tegillarca</taxon>
    </lineage>
</organism>
<sequence>MGFFGFLCQYQCHCQYGAACDSFSGSCFGECEAGFTGKPTCQIENVAYGRETHQEGSVLDTSSLAVDGNIDQDGSKQKCSWAFNRYNPFLTQWHVDLGSSYNVNSIQIYFRNDGKWKSKTYRMLEDENFGFPPELLVLRNCSAKGRFLIITNQRPWSNDPSNCPSTLYSCWAHIEICEV</sequence>
<reference evidence="1 2" key="1">
    <citation type="submission" date="2022-12" db="EMBL/GenBank/DDBJ databases">
        <title>Chromosome-level genome of Tegillarca granosa.</title>
        <authorList>
            <person name="Kim J."/>
        </authorList>
    </citation>
    <scope>NUCLEOTIDE SEQUENCE [LARGE SCALE GENOMIC DNA]</scope>
    <source>
        <strain evidence="1">Teg-2019</strain>
        <tissue evidence="1">Adductor muscle</tissue>
    </source>
</reference>
<dbReference type="SUPFAM" id="SSF49785">
    <property type="entry name" value="Galactose-binding domain-like"/>
    <property type="match status" value="1"/>
</dbReference>
<dbReference type="Gene3D" id="2.60.120.260">
    <property type="entry name" value="Galactose-binding domain-like"/>
    <property type="match status" value="1"/>
</dbReference>
<feature type="non-terminal residue" evidence="1">
    <location>
        <position position="179"/>
    </location>
</feature>
<proteinExistence type="predicted"/>
<dbReference type="Pfam" id="PF22633">
    <property type="entry name" value="F5_F8_type_C_2"/>
    <property type="match status" value="1"/>
</dbReference>
<protein>
    <submittedName>
        <fullName evidence="1">Uncharacterized protein</fullName>
    </submittedName>
</protein>
<dbReference type="Proteomes" id="UP001217089">
    <property type="component" value="Unassembled WGS sequence"/>
</dbReference>
<dbReference type="InterPro" id="IPR008979">
    <property type="entry name" value="Galactose-bd-like_sf"/>
</dbReference>
<accession>A0ABQ9EKD0</accession>
<dbReference type="Gene3D" id="2.170.300.10">
    <property type="entry name" value="Tie2 ligand-binding domain superfamily"/>
    <property type="match status" value="1"/>
</dbReference>
<name>A0ABQ9EKD0_TEGGR</name>
<gene>
    <name evidence="1" type="ORF">KUTeg_016268</name>
</gene>
<comment type="caution">
    <text evidence="1">The sequence shown here is derived from an EMBL/GenBank/DDBJ whole genome shotgun (WGS) entry which is preliminary data.</text>
</comment>
<keyword evidence="2" id="KW-1185">Reference proteome</keyword>
<evidence type="ECO:0000313" key="2">
    <source>
        <dbReference type="Proteomes" id="UP001217089"/>
    </source>
</evidence>
<evidence type="ECO:0000313" key="1">
    <source>
        <dbReference type="EMBL" id="KAJ8305723.1"/>
    </source>
</evidence>
<dbReference type="EMBL" id="JARBDR010000813">
    <property type="protein sequence ID" value="KAJ8305723.1"/>
    <property type="molecule type" value="Genomic_DNA"/>
</dbReference>